<dbReference type="RefSeq" id="WP_015793525.1">
    <property type="nucleotide sequence ID" value="NC_013131.1"/>
</dbReference>
<feature type="transmembrane region" description="Helical" evidence="7">
    <location>
        <begin position="103"/>
        <end position="127"/>
    </location>
</feature>
<organism evidence="10 11">
    <name type="scientific">Catenulispora acidiphila (strain DSM 44928 / JCM 14897 / NBRC 102108 / NRRL B-24433 / ID139908)</name>
    <dbReference type="NCBI Taxonomy" id="479433"/>
    <lineage>
        <taxon>Bacteria</taxon>
        <taxon>Bacillati</taxon>
        <taxon>Actinomycetota</taxon>
        <taxon>Actinomycetes</taxon>
        <taxon>Catenulisporales</taxon>
        <taxon>Catenulisporaceae</taxon>
        <taxon>Catenulispora</taxon>
    </lineage>
</organism>
<feature type="domain" description="ABC transmembrane type-1" evidence="9">
    <location>
        <begin position="104"/>
        <end position="311"/>
    </location>
</feature>
<dbReference type="OrthoDB" id="9810086at2"/>
<dbReference type="Proteomes" id="UP000000851">
    <property type="component" value="Chromosome"/>
</dbReference>
<evidence type="ECO:0000256" key="3">
    <source>
        <dbReference type="ARBA" id="ARBA00022475"/>
    </source>
</evidence>
<reference evidence="10 11" key="1">
    <citation type="journal article" date="2009" name="Stand. Genomic Sci.">
        <title>Complete genome sequence of Catenulispora acidiphila type strain (ID 139908).</title>
        <authorList>
            <person name="Copeland A."/>
            <person name="Lapidus A."/>
            <person name="Glavina Del Rio T."/>
            <person name="Nolan M."/>
            <person name="Lucas S."/>
            <person name="Chen F."/>
            <person name="Tice H."/>
            <person name="Cheng J.F."/>
            <person name="Bruce D."/>
            <person name="Goodwin L."/>
            <person name="Pitluck S."/>
            <person name="Mikhailova N."/>
            <person name="Pati A."/>
            <person name="Ivanova N."/>
            <person name="Mavromatis K."/>
            <person name="Chen A."/>
            <person name="Palaniappan K."/>
            <person name="Chain P."/>
            <person name="Land M."/>
            <person name="Hauser L."/>
            <person name="Chang Y.J."/>
            <person name="Jeffries C.D."/>
            <person name="Chertkov O."/>
            <person name="Brettin T."/>
            <person name="Detter J.C."/>
            <person name="Han C."/>
            <person name="Ali Z."/>
            <person name="Tindall B.J."/>
            <person name="Goker M."/>
            <person name="Bristow J."/>
            <person name="Eisen J.A."/>
            <person name="Markowitz V."/>
            <person name="Hugenholtz P."/>
            <person name="Kyrpides N.C."/>
            <person name="Klenk H.P."/>
        </authorList>
    </citation>
    <scope>NUCLEOTIDE SEQUENCE [LARGE SCALE GENOMIC DNA]</scope>
    <source>
        <strain evidence="11">DSM 44928 / JCM 14897 / NBRC 102108 / NRRL B-24433 / ID139908</strain>
    </source>
</reference>
<feature type="transmembrane region" description="Helical" evidence="7">
    <location>
        <begin position="212"/>
        <end position="237"/>
    </location>
</feature>
<keyword evidence="11" id="KW-1185">Reference proteome</keyword>
<accession>C7Q360</accession>
<dbReference type="PANTHER" id="PTHR43744">
    <property type="entry name" value="ABC TRANSPORTER PERMEASE PROTEIN MG189-RELATED-RELATED"/>
    <property type="match status" value="1"/>
</dbReference>
<dbReference type="STRING" id="479433.Caci_4936"/>
<evidence type="ECO:0000313" key="11">
    <source>
        <dbReference type="Proteomes" id="UP000000851"/>
    </source>
</evidence>
<dbReference type="eggNOG" id="COG0395">
    <property type="taxonomic scope" value="Bacteria"/>
</dbReference>
<sequence>MSALSTASAPGRREPPSGNVPRERAKGRAVWEERPTLVGQFGKGVVLTVVVLAVVLPLYAIILTSFSSEGAITRAGGSLVVVPDGLSLSAYREIFSNGVVTRAVVVSVGITVVGTAVSMVLSILCAYGLSRVRSFGHRFFLGAMIFTMFFGGGLIPGFLVVTSLHGYDNYWALILPSCLSVFNILIMRGFYQATAQEMIDAARIDGAGEWRILWSVVLPTTKAVTAVMTLFYAVGYWGSWFNTLLYMPFDNNKWSLSYVLYEYVNLGAKMPGVGTAGAGDTVQHQVASPFGISMAVVVLTLIPILAVYPFLQKHFTKGMLTGAIKG</sequence>
<dbReference type="EMBL" id="CP001700">
    <property type="protein sequence ID" value="ACU73796.1"/>
    <property type="molecule type" value="Genomic_DNA"/>
</dbReference>
<feature type="compositionally biased region" description="Basic and acidic residues" evidence="8">
    <location>
        <begin position="11"/>
        <end position="27"/>
    </location>
</feature>
<feature type="transmembrane region" description="Helical" evidence="7">
    <location>
        <begin position="44"/>
        <end position="64"/>
    </location>
</feature>
<dbReference type="InterPro" id="IPR035906">
    <property type="entry name" value="MetI-like_sf"/>
</dbReference>
<proteinExistence type="inferred from homology"/>
<evidence type="ECO:0000256" key="7">
    <source>
        <dbReference type="RuleBase" id="RU363032"/>
    </source>
</evidence>
<keyword evidence="5 7" id="KW-1133">Transmembrane helix</keyword>
<dbReference type="PROSITE" id="PS50928">
    <property type="entry name" value="ABC_TM1"/>
    <property type="match status" value="1"/>
</dbReference>
<evidence type="ECO:0000256" key="6">
    <source>
        <dbReference type="ARBA" id="ARBA00023136"/>
    </source>
</evidence>
<dbReference type="GO" id="GO:0005886">
    <property type="term" value="C:plasma membrane"/>
    <property type="evidence" value="ECO:0007669"/>
    <property type="project" value="UniProtKB-SubCell"/>
</dbReference>
<evidence type="ECO:0000259" key="9">
    <source>
        <dbReference type="PROSITE" id="PS50928"/>
    </source>
</evidence>
<feature type="region of interest" description="Disordered" evidence="8">
    <location>
        <begin position="1"/>
        <end position="27"/>
    </location>
</feature>
<dbReference type="CDD" id="cd06261">
    <property type="entry name" value="TM_PBP2"/>
    <property type="match status" value="1"/>
</dbReference>
<dbReference type="SUPFAM" id="SSF161098">
    <property type="entry name" value="MetI-like"/>
    <property type="match status" value="1"/>
</dbReference>
<keyword evidence="2 7" id="KW-0813">Transport</keyword>
<evidence type="ECO:0000256" key="2">
    <source>
        <dbReference type="ARBA" id="ARBA00022448"/>
    </source>
</evidence>
<evidence type="ECO:0000256" key="8">
    <source>
        <dbReference type="SAM" id="MobiDB-lite"/>
    </source>
</evidence>
<dbReference type="AlphaFoldDB" id="C7Q360"/>
<feature type="transmembrane region" description="Helical" evidence="7">
    <location>
        <begin position="170"/>
        <end position="191"/>
    </location>
</feature>
<dbReference type="Pfam" id="PF00528">
    <property type="entry name" value="BPD_transp_1"/>
    <property type="match status" value="1"/>
</dbReference>
<dbReference type="KEGG" id="cai:Caci_4936"/>
<gene>
    <name evidence="10" type="ordered locus">Caci_4936</name>
</gene>
<keyword evidence="4 7" id="KW-0812">Transmembrane</keyword>
<evidence type="ECO:0000256" key="5">
    <source>
        <dbReference type="ARBA" id="ARBA00022989"/>
    </source>
</evidence>
<feature type="transmembrane region" description="Helical" evidence="7">
    <location>
        <begin position="290"/>
        <end position="311"/>
    </location>
</feature>
<keyword evidence="3" id="KW-1003">Cell membrane</keyword>
<name>C7Q360_CATAD</name>
<keyword evidence="6 7" id="KW-0472">Membrane</keyword>
<evidence type="ECO:0000256" key="1">
    <source>
        <dbReference type="ARBA" id="ARBA00004651"/>
    </source>
</evidence>
<evidence type="ECO:0000313" key="10">
    <source>
        <dbReference type="EMBL" id="ACU73796.1"/>
    </source>
</evidence>
<comment type="subcellular location">
    <subcellularLocation>
        <location evidence="1 7">Cell membrane</location>
        <topology evidence="1 7">Multi-pass membrane protein</topology>
    </subcellularLocation>
</comment>
<evidence type="ECO:0000256" key="4">
    <source>
        <dbReference type="ARBA" id="ARBA00022692"/>
    </source>
</evidence>
<dbReference type="PANTHER" id="PTHR43744:SF9">
    <property type="entry name" value="POLYGALACTURONAN_RHAMNOGALACTURONAN TRANSPORT SYSTEM PERMEASE PROTEIN YTCP"/>
    <property type="match status" value="1"/>
</dbReference>
<dbReference type="InterPro" id="IPR000515">
    <property type="entry name" value="MetI-like"/>
</dbReference>
<protein>
    <submittedName>
        <fullName evidence="10">Binding-protein-dependent transport systems inner membrane component</fullName>
    </submittedName>
</protein>
<dbReference type="HOGENOM" id="CLU_016047_1_0_11"/>
<dbReference type="InParanoid" id="C7Q360"/>
<comment type="similarity">
    <text evidence="7">Belongs to the binding-protein-dependent transport system permease family.</text>
</comment>
<feature type="transmembrane region" description="Helical" evidence="7">
    <location>
        <begin position="139"/>
        <end position="164"/>
    </location>
</feature>
<dbReference type="Gene3D" id="1.10.3720.10">
    <property type="entry name" value="MetI-like"/>
    <property type="match status" value="1"/>
</dbReference>
<dbReference type="GO" id="GO:0055085">
    <property type="term" value="P:transmembrane transport"/>
    <property type="evidence" value="ECO:0007669"/>
    <property type="project" value="InterPro"/>
</dbReference>